<keyword evidence="2" id="KW-1185">Reference proteome</keyword>
<proteinExistence type="predicted"/>
<protein>
    <recommendedName>
        <fullName evidence="3">F-box domain-containing protein</fullName>
    </recommendedName>
</protein>
<evidence type="ECO:0000313" key="2">
    <source>
        <dbReference type="Proteomes" id="UP000620124"/>
    </source>
</evidence>
<sequence length="425" mass="48188">MLLDLSVELLQEIAFNLDSSDYRNFRAVCKDTSFAMEPLFFSTIVLSRQHLRLKSGHWILRSLASGETGWSKYAKTLRFARGNQINAWEEASRLSDTAMQELLTRALWSMMNINTFIWEVHEGVPMWQRDLICDYLRALPFLDDLQLTVEGVELSLGRLAGLRSLQITTPYWKECPMVQQVSHLATQSSRLTTLHVFGFTDWSELWSTLRRTNPQISLREISTNVITNQLLAYLSSYSGIEKLSLHRPDGGSLAKSDHLANSFFQTVLPQHSESLVGLACSARYESAWSFGTHNADLISNLLKLETLEMSVNAEDVVNIIEPSMNAVEILLRSVVHMPALRSLEIHSADAQEHRNVRYSNVIRRHHYEVYEAITATVTEFRSCNRSSAILRVDGHSYEIRPLRVEGASGSAAGEDGLFAYFQIDV</sequence>
<dbReference type="Proteomes" id="UP000620124">
    <property type="component" value="Unassembled WGS sequence"/>
</dbReference>
<accession>A0A8H7CRM2</accession>
<gene>
    <name evidence="1" type="ORF">MVEN_01590200</name>
</gene>
<dbReference type="EMBL" id="JACAZI010000013">
    <property type="protein sequence ID" value="KAF7345702.1"/>
    <property type="molecule type" value="Genomic_DNA"/>
</dbReference>
<dbReference type="AlphaFoldDB" id="A0A8H7CRM2"/>
<evidence type="ECO:0000313" key="1">
    <source>
        <dbReference type="EMBL" id="KAF7345702.1"/>
    </source>
</evidence>
<comment type="caution">
    <text evidence="1">The sequence shown here is derived from an EMBL/GenBank/DDBJ whole genome shotgun (WGS) entry which is preliminary data.</text>
</comment>
<reference evidence="1" key="1">
    <citation type="submission" date="2020-05" db="EMBL/GenBank/DDBJ databases">
        <title>Mycena genomes resolve the evolution of fungal bioluminescence.</title>
        <authorList>
            <person name="Tsai I.J."/>
        </authorList>
    </citation>
    <scope>NUCLEOTIDE SEQUENCE</scope>
    <source>
        <strain evidence="1">CCC161011</strain>
    </source>
</reference>
<evidence type="ECO:0008006" key="3">
    <source>
        <dbReference type="Google" id="ProtNLM"/>
    </source>
</evidence>
<dbReference type="OrthoDB" id="2986625at2759"/>
<name>A0A8H7CRM2_9AGAR</name>
<organism evidence="1 2">
    <name type="scientific">Mycena venus</name>
    <dbReference type="NCBI Taxonomy" id="2733690"/>
    <lineage>
        <taxon>Eukaryota</taxon>
        <taxon>Fungi</taxon>
        <taxon>Dikarya</taxon>
        <taxon>Basidiomycota</taxon>
        <taxon>Agaricomycotina</taxon>
        <taxon>Agaricomycetes</taxon>
        <taxon>Agaricomycetidae</taxon>
        <taxon>Agaricales</taxon>
        <taxon>Marasmiineae</taxon>
        <taxon>Mycenaceae</taxon>
        <taxon>Mycena</taxon>
    </lineage>
</organism>